<dbReference type="AlphaFoldDB" id="A0A2W5KYV0"/>
<dbReference type="SUPFAM" id="SSF56112">
    <property type="entry name" value="Protein kinase-like (PK-like)"/>
    <property type="match status" value="1"/>
</dbReference>
<dbReference type="InterPro" id="IPR017441">
    <property type="entry name" value="Protein_kinase_ATP_BS"/>
</dbReference>
<comment type="caution">
    <text evidence="8">The sequence shown here is derived from an EMBL/GenBank/DDBJ whole genome shotgun (WGS) entry which is preliminary data.</text>
</comment>
<evidence type="ECO:0000256" key="3">
    <source>
        <dbReference type="ARBA" id="ARBA00022777"/>
    </source>
</evidence>
<dbReference type="SMART" id="SM00220">
    <property type="entry name" value="S_TKc"/>
    <property type="match status" value="1"/>
</dbReference>
<reference evidence="8 9" key="1">
    <citation type="submission" date="2017-08" db="EMBL/GenBank/DDBJ databases">
        <title>Infants hospitalized years apart are colonized by the same room-sourced microbial strains.</title>
        <authorList>
            <person name="Brooks B."/>
            <person name="Olm M.R."/>
            <person name="Firek B.A."/>
            <person name="Baker R."/>
            <person name="Thomas B.C."/>
            <person name="Morowitz M.J."/>
            <person name="Banfield J.F."/>
        </authorList>
    </citation>
    <scope>NUCLEOTIDE SEQUENCE [LARGE SCALE GENOMIC DNA]</scope>
    <source>
        <strain evidence="8">S2_005_003_R2_42</strain>
    </source>
</reference>
<evidence type="ECO:0000256" key="1">
    <source>
        <dbReference type="ARBA" id="ARBA00022679"/>
    </source>
</evidence>
<dbReference type="PROSITE" id="PS00108">
    <property type="entry name" value="PROTEIN_KINASE_ST"/>
    <property type="match status" value="1"/>
</dbReference>
<dbReference type="InterPro" id="IPR016187">
    <property type="entry name" value="CTDL_fold"/>
</dbReference>
<dbReference type="Pfam" id="PF03781">
    <property type="entry name" value="FGE-sulfatase"/>
    <property type="match status" value="1"/>
</dbReference>
<dbReference type="PROSITE" id="PS50011">
    <property type="entry name" value="PROTEIN_KINASE_DOM"/>
    <property type="match status" value="1"/>
</dbReference>
<evidence type="ECO:0000313" key="8">
    <source>
        <dbReference type="EMBL" id="PZQ19875.1"/>
    </source>
</evidence>
<keyword evidence="1" id="KW-0808">Transferase</keyword>
<keyword evidence="3" id="KW-0418">Kinase</keyword>
<dbReference type="PROSITE" id="PS00107">
    <property type="entry name" value="PROTEIN_KINASE_ATP"/>
    <property type="match status" value="1"/>
</dbReference>
<dbReference type="Gene3D" id="3.90.1580.10">
    <property type="entry name" value="paralog of FGE (formylglycine-generating enzyme)"/>
    <property type="match status" value="1"/>
</dbReference>
<keyword evidence="6" id="KW-0812">Transmembrane</keyword>
<dbReference type="GO" id="GO:0005524">
    <property type="term" value="F:ATP binding"/>
    <property type="evidence" value="ECO:0007669"/>
    <property type="project" value="UniProtKB-UniRule"/>
</dbReference>
<dbReference type="InterPro" id="IPR011009">
    <property type="entry name" value="Kinase-like_dom_sf"/>
</dbReference>
<feature type="domain" description="Protein kinase" evidence="7">
    <location>
        <begin position="25"/>
        <end position="290"/>
    </location>
</feature>
<dbReference type="Proteomes" id="UP000249046">
    <property type="component" value="Unassembled WGS sequence"/>
</dbReference>
<dbReference type="GO" id="GO:0004674">
    <property type="term" value="F:protein serine/threonine kinase activity"/>
    <property type="evidence" value="ECO:0007669"/>
    <property type="project" value="TreeGrafter"/>
</dbReference>
<feature type="binding site" evidence="5">
    <location>
        <position position="54"/>
    </location>
    <ligand>
        <name>ATP</name>
        <dbReference type="ChEBI" id="CHEBI:30616"/>
    </ligand>
</feature>
<protein>
    <recommendedName>
        <fullName evidence="7">Protein kinase domain-containing protein</fullName>
    </recommendedName>
</protein>
<dbReference type="CDD" id="cd14014">
    <property type="entry name" value="STKc_PknB_like"/>
    <property type="match status" value="1"/>
</dbReference>
<evidence type="ECO:0000256" key="6">
    <source>
        <dbReference type="SAM" id="Phobius"/>
    </source>
</evidence>
<feature type="transmembrane region" description="Helical" evidence="6">
    <location>
        <begin position="303"/>
        <end position="324"/>
    </location>
</feature>
<dbReference type="Gene3D" id="3.30.200.20">
    <property type="entry name" value="Phosphorylase Kinase, domain 1"/>
    <property type="match status" value="1"/>
</dbReference>
<name>A0A2W5KYV0_9GAMM</name>
<dbReference type="EMBL" id="QFPO01000001">
    <property type="protein sequence ID" value="PZQ19875.1"/>
    <property type="molecule type" value="Genomic_DNA"/>
</dbReference>
<keyword evidence="6" id="KW-0472">Membrane</keyword>
<dbReference type="PANTHER" id="PTHR43289:SF6">
    <property type="entry name" value="SERINE_THREONINE-PROTEIN KINASE NEKL-3"/>
    <property type="match status" value="1"/>
</dbReference>
<organism evidence="8 9">
    <name type="scientific">Rhodanobacter denitrificans</name>
    <dbReference type="NCBI Taxonomy" id="666685"/>
    <lineage>
        <taxon>Bacteria</taxon>
        <taxon>Pseudomonadati</taxon>
        <taxon>Pseudomonadota</taxon>
        <taxon>Gammaproteobacteria</taxon>
        <taxon>Lysobacterales</taxon>
        <taxon>Rhodanobacteraceae</taxon>
        <taxon>Rhodanobacter</taxon>
    </lineage>
</organism>
<dbReference type="InterPro" id="IPR000719">
    <property type="entry name" value="Prot_kinase_dom"/>
</dbReference>
<sequence>MHSSTTAPPFDTAPRRSAQPRIPGYRLIRQLGRGGMAVVYLAVQESLDRQVAIKIMRPSSTLDEAQAVRFENEARVIAKLEHPGIVGIHEVGRTLDGDLYYVMPYLANGDLGERDYRNDEDGLIALLRVLLDALDYAHARGIVHRDVKAENVLFDNADRPQLADFGIALSRRSGEPRVTSDGFALGSSAHMSPEQARGGTVDGRADLYSLGVLTYELLTGELPFRCADALGLALMHAQDPVPRLPADKAHWQPFVDRALAKRPEQRHRSAQAMLRALDRVEQRLHPQPFWHGWRGARSWRRPLLLVVLGLALVVVPGLVFAPLLGPPAAEATADTTSALPAEEAIAAPDDPAAAVPPAPAPAFDEALERARGQLATGQLLAPAGANAAQTYLDLLTADPDNADAKAGLETVLAALAVPLVERARSGDLDATRERYRQAVLLADQARLRDAPAFQALQLQARQAMQARAESEVRAYERARALAWLELAREAGAEGERWDALQRRAGALLQPGATARDRGGPALAFVPRHAGASTLPAPLLMMREEVGRADYARFADATGRKATRCRSRLSPLRLLDRRDWRDPGFAQREAEPVVCVSAEDAQAYAQWLSTQTGKRYRLPTRVEWRHAWQAAPPPPCTGAGCTARRGTAPAGSLAATALGLNDLAGNAAEWTADCAGVDAASAVCERRIVAGSSWRDAPGGGEPPLRELASDRGYDDVGFRLVRDLARDLQ</sequence>
<keyword evidence="6" id="KW-1133">Transmembrane helix</keyword>
<dbReference type="SUPFAM" id="SSF56436">
    <property type="entry name" value="C-type lectin-like"/>
    <property type="match status" value="1"/>
</dbReference>
<evidence type="ECO:0000259" key="7">
    <source>
        <dbReference type="PROSITE" id="PS50011"/>
    </source>
</evidence>
<dbReference type="InterPro" id="IPR008271">
    <property type="entry name" value="Ser/Thr_kinase_AS"/>
</dbReference>
<dbReference type="InterPro" id="IPR005532">
    <property type="entry name" value="SUMF_dom"/>
</dbReference>
<dbReference type="PANTHER" id="PTHR43289">
    <property type="entry name" value="MITOGEN-ACTIVATED PROTEIN KINASE KINASE KINASE 20-RELATED"/>
    <property type="match status" value="1"/>
</dbReference>
<evidence type="ECO:0000256" key="2">
    <source>
        <dbReference type="ARBA" id="ARBA00022741"/>
    </source>
</evidence>
<keyword evidence="4 5" id="KW-0067">ATP-binding</keyword>
<keyword evidence="2 5" id="KW-0547">Nucleotide-binding</keyword>
<evidence type="ECO:0000313" key="9">
    <source>
        <dbReference type="Proteomes" id="UP000249046"/>
    </source>
</evidence>
<evidence type="ECO:0000256" key="5">
    <source>
        <dbReference type="PROSITE-ProRule" id="PRU10141"/>
    </source>
</evidence>
<dbReference type="Pfam" id="PF00069">
    <property type="entry name" value="Pkinase"/>
    <property type="match status" value="1"/>
</dbReference>
<gene>
    <name evidence="8" type="ORF">DI564_01135</name>
</gene>
<proteinExistence type="predicted"/>
<dbReference type="Gene3D" id="1.10.510.10">
    <property type="entry name" value="Transferase(Phosphotransferase) domain 1"/>
    <property type="match status" value="1"/>
</dbReference>
<accession>A0A2W5KYV0</accession>
<evidence type="ECO:0000256" key="4">
    <source>
        <dbReference type="ARBA" id="ARBA00022840"/>
    </source>
</evidence>
<dbReference type="InterPro" id="IPR042095">
    <property type="entry name" value="SUMF_sf"/>
</dbReference>